<accession>A0A3S5HK69</accession>
<sequence length="142" mass="16575">MIYDHISNAHLYLGINENLDAILMDIQTWLLDPSTTLIKNFIHFETGIEAEKSYELHRIYYDVHVVLEGNEFFKMTHKDNLVHQTNYDEAHDILFGDCEPHQGEGILKPNTFVIFFEHEAHKVGYDLTGNNPISKIVYKVRI</sequence>
<name>A0A3S5HK69_9FIRM</name>
<dbReference type="SUPFAM" id="SSF51197">
    <property type="entry name" value="Clavaminate synthase-like"/>
    <property type="match status" value="1"/>
</dbReference>
<dbReference type="NCBIfam" id="TIGR00022">
    <property type="entry name" value="YhcH/YjgK/YiaL family protein"/>
    <property type="match status" value="1"/>
</dbReference>
<dbReference type="PANTHER" id="PTHR34986">
    <property type="entry name" value="EVOLVED BETA-GALACTOSIDASE SUBUNIT BETA"/>
    <property type="match status" value="1"/>
</dbReference>
<dbReference type="InterPro" id="IPR037012">
    <property type="entry name" value="NanQ/TabA/YiaL_sf"/>
</dbReference>
<dbReference type="Proteomes" id="UP000278804">
    <property type="component" value="Chromosome"/>
</dbReference>
<evidence type="ECO:0000313" key="1">
    <source>
        <dbReference type="EMBL" id="AZK43835.1"/>
    </source>
</evidence>
<reference evidence="1 2" key="1">
    <citation type="journal article" date="2020" name="Int. J. Syst. Evol. Microbiol.">
        <title>Description of Erysipelothrix piscisicarius sp. nov., an emergent fish pathogen, and assessment of virulence using a tiger barb (Puntigrus tetrazona) infection model.</title>
        <authorList>
            <person name="Pomaranski E.K."/>
            <person name="Griffin M.J."/>
            <person name="Camus A.C."/>
            <person name="Armwood A.R."/>
            <person name="Shelley J."/>
            <person name="Waldbieser G.C."/>
            <person name="LaFrentz B.R."/>
            <person name="Garcia J.C."/>
            <person name="Yanong R."/>
            <person name="Soto E."/>
        </authorList>
    </citation>
    <scope>NUCLEOTIDE SEQUENCE [LARGE SCALE GENOMIC DNA]</scope>
    <source>
        <strain evidence="1 2">15TAL0474</strain>
    </source>
</reference>
<dbReference type="Gene3D" id="2.60.120.370">
    <property type="entry name" value="YhcH/YjgK/YiaL"/>
    <property type="match status" value="1"/>
</dbReference>
<proteinExistence type="predicted"/>
<keyword evidence="2" id="KW-1185">Reference proteome</keyword>
<protein>
    <submittedName>
        <fullName evidence="1">DUF386 domain-containing protein</fullName>
    </submittedName>
</protein>
<dbReference type="GO" id="GO:0005829">
    <property type="term" value="C:cytosol"/>
    <property type="evidence" value="ECO:0007669"/>
    <property type="project" value="TreeGrafter"/>
</dbReference>
<organism evidence="1 2">
    <name type="scientific">Erysipelothrix piscisicarius</name>
    <dbReference type="NCBI Taxonomy" id="2485784"/>
    <lineage>
        <taxon>Bacteria</taxon>
        <taxon>Bacillati</taxon>
        <taxon>Bacillota</taxon>
        <taxon>Erysipelotrichia</taxon>
        <taxon>Erysipelotrichales</taxon>
        <taxon>Erysipelotrichaceae</taxon>
        <taxon>Erysipelothrix</taxon>
    </lineage>
</organism>
<dbReference type="AlphaFoldDB" id="A0A3S5HK69"/>
<dbReference type="InterPro" id="IPR004375">
    <property type="entry name" value="NanQ/TabA/YiaL"/>
</dbReference>
<dbReference type="RefSeq" id="WP_125164045.1">
    <property type="nucleotide sequence ID" value="NZ_CP034234.1"/>
</dbReference>
<evidence type="ECO:0000313" key="2">
    <source>
        <dbReference type="Proteomes" id="UP000278804"/>
    </source>
</evidence>
<dbReference type="KEGG" id="eri:EEI45_02665"/>
<dbReference type="Pfam" id="PF04074">
    <property type="entry name" value="DUF386"/>
    <property type="match status" value="1"/>
</dbReference>
<dbReference type="PANTHER" id="PTHR34986:SF1">
    <property type="entry name" value="PROTEIN YIAL"/>
    <property type="match status" value="1"/>
</dbReference>
<dbReference type="EMBL" id="CP034234">
    <property type="protein sequence ID" value="AZK43835.1"/>
    <property type="molecule type" value="Genomic_DNA"/>
</dbReference>
<gene>
    <name evidence="1" type="ORF">EEI45_02665</name>
</gene>